<dbReference type="RefSeq" id="WP_317571529.1">
    <property type="nucleotide sequence ID" value="NZ_JAWLKA010000039.1"/>
</dbReference>
<dbReference type="PANTHER" id="PTHR34861:SF10">
    <property type="entry name" value="CYCLASE"/>
    <property type="match status" value="1"/>
</dbReference>
<dbReference type="SUPFAM" id="SSF102198">
    <property type="entry name" value="Putative cyclase"/>
    <property type="match status" value="1"/>
</dbReference>
<dbReference type="InterPro" id="IPR037175">
    <property type="entry name" value="KFase_sf"/>
</dbReference>
<dbReference type="EMBL" id="JAWLKA010000039">
    <property type="protein sequence ID" value="MDV6286495.1"/>
    <property type="molecule type" value="Genomic_DNA"/>
</dbReference>
<dbReference type="Gene3D" id="3.50.30.50">
    <property type="entry name" value="Putative cyclase"/>
    <property type="match status" value="1"/>
</dbReference>
<dbReference type="PANTHER" id="PTHR34861">
    <property type="match status" value="1"/>
</dbReference>
<protein>
    <submittedName>
        <fullName evidence="1">Cyclase family protein</fullName>
        <ecNumber evidence="1">3.5.-.-</ecNumber>
    </submittedName>
</protein>
<keyword evidence="1" id="KW-0378">Hydrolase</keyword>
<dbReference type="GO" id="GO:0016787">
    <property type="term" value="F:hydrolase activity"/>
    <property type="evidence" value="ECO:0007669"/>
    <property type="project" value="UniProtKB-KW"/>
</dbReference>
<dbReference type="Proteomes" id="UP001185737">
    <property type="component" value="Unassembled WGS sequence"/>
</dbReference>
<name>A0ABU4CTF9_RHOJO</name>
<comment type="caution">
    <text evidence="1">The sequence shown here is derived from an EMBL/GenBank/DDBJ whole genome shotgun (WGS) entry which is preliminary data.</text>
</comment>
<dbReference type="Pfam" id="PF04199">
    <property type="entry name" value="Cyclase"/>
    <property type="match status" value="1"/>
</dbReference>
<proteinExistence type="predicted"/>
<evidence type="ECO:0000313" key="2">
    <source>
        <dbReference type="Proteomes" id="UP001185737"/>
    </source>
</evidence>
<reference evidence="1 2" key="1">
    <citation type="submission" date="2023-10" db="EMBL/GenBank/DDBJ databases">
        <title>Development of a sustainable strategy for remediation of hydrocarbon-contaminated territories based on the waste exchange concept.</title>
        <authorList>
            <person name="Krivoruchko A."/>
        </authorList>
    </citation>
    <scope>NUCLEOTIDE SEQUENCE [LARGE SCALE GENOMIC DNA]</scope>
    <source>
        <strain evidence="1 2">IEGM 60</strain>
    </source>
</reference>
<sequence length="320" mass="35042">MTSEGPYRWQPLVERDGTTIAESPWGPDDEIGRLNWITAESQREVLSRIVPGPTYDLAVSLFMGMPAWLGAGDPKYDIWMTHTPAGTVVDDLNGVGPELSSIYSYCGDAVTMYTHTGTHLDMLNHFGFHGRFWNGWSPEKHLGSRHWTRGGPEKYPNIVARGVMLDIAALHEVECLPPSYTITQEDCTSAAEAQGVTLDKGDVVMIRTGRMRYWPDQEKYGTDAPGIGLEAAKFLCEEAGAMIIGSDNDSVEVDPCEPGTYFPVHSYMFATAGAPIIESLWLEDLAAAQVYEVAFLGGPLKMTGATGSPLRPMAIPLQPR</sequence>
<gene>
    <name evidence="1" type="ORF">R3Q59_39110</name>
</gene>
<accession>A0ABU4CTF9</accession>
<evidence type="ECO:0000313" key="1">
    <source>
        <dbReference type="EMBL" id="MDV6286495.1"/>
    </source>
</evidence>
<dbReference type="EC" id="3.5.-.-" evidence="1"/>
<keyword evidence="2" id="KW-1185">Reference proteome</keyword>
<dbReference type="InterPro" id="IPR007325">
    <property type="entry name" value="KFase/CYL"/>
</dbReference>
<organism evidence="1 2">
    <name type="scientific">Rhodococcus jostii</name>
    <dbReference type="NCBI Taxonomy" id="132919"/>
    <lineage>
        <taxon>Bacteria</taxon>
        <taxon>Bacillati</taxon>
        <taxon>Actinomycetota</taxon>
        <taxon>Actinomycetes</taxon>
        <taxon>Mycobacteriales</taxon>
        <taxon>Nocardiaceae</taxon>
        <taxon>Rhodococcus</taxon>
    </lineage>
</organism>